<dbReference type="RefSeq" id="WP_368008556.1">
    <property type="nucleotide sequence ID" value="NZ_JAMXFF010000042.1"/>
</dbReference>
<evidence type="ECO:0000313" key="3">
    <source>
        <dbReference type="Proteomes" id="UP001525890"/>
    </source>
</evidence>
<evidence type="ECO:0000256" key="1">
    <source>
        <dbReference type="SAM" id="MobiDB-lite"/>
    </source>
</evidence>
<accession>A0ABT2N032</accession>
<keyword evidence="3" id="KW-1185">Reference proteome</keyword>
<organism evidence="2 3">
    <name type="scientific">Laspinema palackyanum D2a</name>
    <dbReference type="NCBI Taxonomy" id="2953684"/>
    <lineage>
        <taxon>Bacteria</taxon>
        <taxon>Bacillati</taxon>
        <taxon>Cyanobacteriota</taxon>
        <taxon>Cyanophyceae</taxon>
        <taxon>Oscillatoriophycideae</taxon>
        <taxon>Oscillatoriales</taxon>
        <taxon>Laspinemataceae</taxon>
        <taxon>Laspinema</taxon>
        <taxon>Laspinema palackyanum</taxon>
    </lineage>
</organism>
<dbReference type="SUPFAM" id="SSF56112">
    <property type="entry name" value="Protein kinase-like (PK-like)"/>
    <property type="match status" value="1"/>
</dbReference>
<proteinExistence type="predicted"/>
<comment type="caution">
    <text evidence="2">The sequence shown here is derived from an EMBL/GenBank/DDBJ whole genome shotgun (WGS) entry which is preliminary data.</text>
</comment>
<gene>
    <name evidence="2" type="ORF">NG799_22465</name>
</gene>
<protein>
    <recommendedName>
        <fullName evidence="4">Protein kinase domain-containing protein</fullName>
    </recommendedName>
</protein>
<feature type="region of interest" description="Disordered" evidence="1">
    <location>
        <begin position="357"/>
        <end position="377"/>
    </location>
</feature>
<evidence type="ECO:0008006" key="4">
    <source>
        <dbReference type="Google" id="ProtNLM"/>
    </source>
</evidence>
<sequence length="408" mass="46792">MFDKVLKHGKPVMQANNPHLLRSYNGGKAIVYEIETNPHKFALKCWIEDLGDLKIRYKAIDEYLHQVKLPYFVDFSYKEQGILVNGQRFPTVRMEWVKGISFKKFISNNLNNSGCIRDCADKFLIMVNSLHKNKISHGDLQHGNIMVRNTGEICLIDYDSLYIPALSNEEDRIKGLDGYQHRNRSKLVKLSPKSDYFSELIIYLSLLVISEKPSLWKSIEKEERLLFSKADLINPRSSPMFAELTKATQFSPEVIYFTLELEKFCQQPDIHSLQPLEYLVNAYGGSKVSLDFSSAKINLSAPAQTPTVTNSNNSTWDVFLKPTSKPKTKVSASDPWSKLGTGSSNSWDKFDNFQPPEKGTWNKFQNPPPPESTGPVVDQNIWNKFDKIWNKLRTAVSSIWNKLSRWLN</sequence>
<dbReference type="EMBL" id="JAMXFF010000042">
    <property type="protein sequence ID" value="MCT7969081.1"/>
    <property type="molecule type" value="Genomic_DNA"/>
</dbReference>
<dbReference type="Proteomes" id="UP001525890">
    <property type="component" value="Unassembled WGS sequence"/>
</dbReference>
<reference evidence="2 3" key="1">
    <citation type="journal article" date="2022" name="Front. Microbiol.">
        <title>High genomic differentiation and limited gene flow indicate recent cryptic speciation within the genus Laspinema (cyanobacteria).</title>
        <authorList>
            <person name="Stanojkovic A."/>
            <person name="Skoupy S."/>
            <person name="Skaloud P."/>
            <person name="Dvorak P."/>
        </authorList>
    </citation>
    <scope>NUCLEOTIDE SEQUENCE [LARGE SCALE GENOMIC DNA]</scope>
    <source>
        <strain evidence="2 3">D2a</strain>
    </source>
</reference>
<dbReference type="InterPro" id="IPR011009">
    <property type="entry name" value="Kinase-like_dom_sf"/>
</dbReference>
<name>A0ABT2N032_9CYAN</name>
<dbReference type="Gene3D" id="1.10.510.10">
    <property type="entry name" value="Transferase(Phosphotransferase) domain 1"/>
    <property type="match status" value="1"/>
</dbReference>
<evidence type="ECO:0000313" key="2">
    <source>
        <dbReference type="EMBL" id="MCT7969081.1"/>
    </source>
</evidence>